<organism evidence="3">
    <name type="scientific">marine sediment metagenome</name>
    <dbReference type="NCBI Taxonomy" id="412755"/>
    <lineage>
        <taxon>unclassified sequences</taxon>
        <taxon>metagenomes</taxon>
        <taxon>ecological metagenomes</taxon>
    </lineage>
</organism>
<evidence type="ECO:0000259" key="2">
    <source>
        <dbReference type="Pfam" id="PF23544"/>
    </source>
</evidence>
<gene>
    <name evidence="3" type="ORF">LCGC14_0746070</name>
</gene>
<sequence>MVALFKSETKQTIRFVLGVENMSGSVKIGGASGFWGEAPYATAQLLAGDVDVIVYDYLAEITMSILARAKARNPEMGYASDFLTAAMGPNLSEISGNGVKIISNAGGLNPEACGARLREMIADAGLSLKVAIVTGDDVLGNVQKYASSGVKEMFSNAPFPDEETIASANAYLGAFPIAEALDGGADIVITGRCVDSAVTLGACIHAFGWTSFEHDKLSGGALAGHILECGPQATGGNFTDWEDVGEGIEVIGYPIAEVSSDGSFVVTKPENTGGLVNIGTVGEQMLYEIGDPQAYFLPDVVCDFSTVQLTQEAPNRVLVTNATGRPPPVGYKVSMTYQDGYRGIQLFGYYGDDAPRKARLFAQAALKRANASLSRAGLDEFTDTNIEILGTECQFGELARREDTREVTLKIAVSHSEKAGPSAMFKEAVGLALACPPGLCGFGGGLGRPSPIVRLFSFVVQKDDIDVTINFGDGARTVSIAAGMPFDSASLPRPADPEITEPGQIVFALKQLAWIRSGDKGDKANVGVMARKAEYLPYIWEALDADTLKVRFGHLVAGHIEKFLLPGSASINVLMHEALGGGGIASLRNDPQAKGFSQLLLDCPVRIPERMTKELK</sequence>
<accession>A0A0F9Q5B0</accession>
<reference evidence="3" key="1">
    <citation type="journal article" date="2015" name="Nature">
        <title>Complex archaea that bridge the gap between prokaryotes and eukaryotes.</title>
        <authorList>
            <person name="Spang A."/>
            <person name="Saw J.H."/>
            <person name="Jorgensen S.L."/>
            <person name="Zaremba-Niedzwiedzka K."/>
            <person name="Martijn J."/>
            <person name="Lind A.E."/>
            <person name="van Eijk R."/>
            <person name="Schleper C."/>
            <person name="Guy L."/>
            <person name="Ettema T.J."/>
        </authorList>
    </citation>
    <scope>NUCLEOTIDE SEQUENCE</scope>
</reference>
<dbReference type="InterPro" id="IPR010839">
    <property type="entry name" value="AtuA_N"/>
</dbReference>
<feature type="domain" description="AtuA-like ferredoxin-fold" evidence="2">
    <location>
        <begin position="508"/>
        <end position="605"/>
    </location>
</feature>
<dbReference type="AlphaFoldDB" id="A0A0F9Q5B0"/>
<feature type="domain" description="Acyclic terpene utilisation N-terminal" evidence="1">
    <location>
        <begin position="26"/>
        <end position="470"/>
    </location>
</feature>
<evidence type="ECO:0008006" key="4">
    <source>
        <dbReference type="Google" id="ProtNLM"/>
    </source>
</evidence>
<evidence type="ECO:0000313" key="3">
    <source>
        <dbReference type="EMBL" id="KKN39170.1"/>
    </source>
</evidence>
<dbReference type="PANTHER" id="PTHR47708">
    <property type="match status" value="1"/>
</dbReference>
<name>A0A0F9Q5B0_9ZZZZ</name>
<dbReference type="InterPro" id="IPR056362">
    <property type="entry name" value="AtuA-like_ferredoxin_dom"/>
</dbReference>
<evidence type="ECO:0000259" key="1">
    <source>
        <dbReference type="Pfam" id="PF07287"/>
    </source>
</evidence>
<dbReference type="EMBL" id="LAZR01001779">
    <property type="protein sequence ID" value="KKN39170.1"/>
    <property type="molecule type" value="Genomic_DNA"/>
</dbReference>
<dbReference type="Pfam" id="PF23544">
    <property type="entry name" value="AtuA_ferredoxin"/>
    <property type="match status" value="1"/>
</dbReference>
<proteinExistence type="predicted"/>
<dbReference type="Pfam" id="PF07287">
    <property type="entry name" value="AtuA"/>
    <property type="match status" value="1"/>
</dbReference>
<dbReference type="PANTHER" id="PTHR47708:SF2">
    <property type="entry name" value="SI:CH73-132F6.5"/>
    <property type="match status" value="1"/>
</dbReference>
<protein>
    <recommendedName>
        <fullName evidence="4">Terpene utilization protein AtuA</fullName>
    </recommendedName>
</protein>
<comment type="caution">
    <text evidence="3">The sequence shown here is derived from an EMBL/GenBank/DDBJ whole genome shotgun (WGS) entry which is preliminary data.</text>
</comment>